<sequence>MAVRLPGSPPAKKFFSQTVTAARKATSPLNVPKGFFTVYVGETQKPFVVPISNLSHPSFQGLLSRSEEECGIDYPMGGLTIPSEEETFISITSCLSWSSKTDILK</sequence>
<reference evidence="4" key="1">
    <citation type="submission" date="2013-07" db="EMBL/GenBank/DDBJ databases">
        <title>The genome of Eucalyptus grandis.</title>
        <authorList>
            <person name="Schmutz J."/>
            <person name="Hayes R."/>
            <person name="Myburg A."/>
            <person name="Tuskan G."/>
            <person name="Grattapaglia D."/>
            <person name="Rokhsar D.S."/>
        </authorList>
    </citation>
    <scope>NUCLEOTIDE SEQUENCE</scope>
    <source>
        <tissue evidence="4">Leaf extractions</tissue>
    </source>
</reference>
<dbReference type="GO" id="GO:0009733">
    <property type="term" value="P:response to auxin"/>
    <property type="evidence" value="ECO:0007669"/>
    <property type="project" value="InterPro"/>
</dbReference>
<dbReference type="STRING" id="71139.A0A059ANQ0"/>
<dbReference type="EMBL" id="KK198761">
    <property type="protein sequence ID" value="KCW55438.1"/>
    <property type="molecule type" value="Genomic_DNA"/>
</dbReference>
<protein>
    <submittedName>
        <fullName evidence="4">Uncharacterized protein</fullName>
    </submittedName>
</protein>
<dbReference type="PANTHER" id="PTHR31929">
    <property type="entry name" value="SAUR-LIKE AUXIN-RESPONSIVE PROTEIN FAMILY-RELATED"/>
    <property type="match status" value="1"/>
</dbReference>
<organism evidence="4">
    <name type="scientific">Eucalyptus grandis</name>
    <name type="common">Flooded gum</name>
    <dbReference type="NCBI Taxonomy" id="71139"/>
    <lineage>
        <taxon>Eukaryota</taxon>
        <taxon>Viridiplantae</taxon>
        <taxon>Streptophyta</taxon>
        <taxon>Embryophyta</taxon>
        <taxon>Tracheophyta</taxon>
        <taxon>Spermatophyta</taxon>
        <taxon>Magnoliopsida</taxon>
        <taxon>eudicotyledons</taxon>
        <taxon>Gunneridae</taxon>
        <taxon>Pentapetalae</taxon>
        <taxon>rosids</taxon>
        <taxon>malvids</taxon>
        <taxon>Myrtales</taxon>
        <taxon>Myrtaceae</taxon>
        <taxon>Myrtoideae</taxon>
        <taxon>Eucalypteae</taxon>
        <taxon>Eucalyptus</taxon>
    </lineage>
</organism>
<comment type="similarity">
    <text evidence="1">Belongs to the ARG7 family.</text>
</comment>
<dbReference type="OMA" id="CGIDYPM"/>
<evidence type="ECO:0000256" key="3">
    <source>
        <dbReference type="ARBA" id="ARBA00022604"/>
    </source>
</evidence>
<accession>A0A059ANQ0</accession>
<proteinExistence type="inferred from homology"/>
<gene>
    <name evidence="4" type="ORF">EUGRSUZ_I01340</name>
</gene>
<evidence type="ECO:0000256" key="2">
    <source>
        <dbReference type="ARBA" id="ARBA00022473"/>
    </source>
</evidence>
<dbReference type="InParanoid" id="A0A059ANQ0"/>
<dbReference type="AlphaFoldDB" id="A0A059ANQ0"/>
<dbReference type="Gramene" id="KCW55438">
    <property type="protein sequence ID" value="KCW55438"/>
    <property type="gene ID" value="EUGRSUZ_I01340"/>
</dbReference>
<keyword evidence="3" id="KW-0341">Growth regulation</keyword>
<evidence type="ECO:0000313" key="4">
    <source>
        <dbReference type="EMBL" id="KCW55438.1"/>
    </source>
</evidence>
<name>A0A059ANQ0_EUCGR</name>
<dbReference type="Pfam" id="PF02519">
    <property type="entry name" value="Auxin_inducible"/>
    <property type="match status" value="1"/>
</dbReference>
<keyword evidence="2" id="KW-0217">Developmental protein</keyword>
<evidence type="ECO:0000256" key="1">
    <source>
        <dbReference type="ARBA" id="ARBA00006974"/>
    </source>
</evidence>
<dbReference type="InterPro" id="IPR003676">
    <property type="entry name" value="SAUR_fam"/>
</dbReference>